<dbReference type="SUPFAM" id="SSF55729">
    <property type="entry name" value="Acyl-CoA N-acyltransferases (Nat)"/>
    <property type="match status" value="1"/>
</dbReference>
<dbReference type="RefSeq" id="XP_018065173.1">
    <property type="nucleotide sequence ID" value="XM_018206196.1"/>
</dbReference>
<dbReference type="InterPro" id="IPR016181">
    <property type="entry name" value="Acyl_CoA_acyltransferase"/>
</dbReference>
<name>A0A194WS76_MOLSC</name>
<accession>A0A194WS76</accession>
<dbReference type="AlphaFoldDB" id="A0A194WS76"/>
<evidence type="ECO:0008006" key="3">
    <source>
        <dbReference type="Google" id="ProtNLM"/>
    </source>
</evidence>
<dbReference type="EMBL" id="KQ947428">
    <property type="protein sequence ID" value="KUJ10818.1"/>
    <property type="molecule type" value="Genomic_DNA"/>
</dbReference>
<reference evidence="1 2" key="1">
    <citation type="submission" date="2015-10" db="EMBL/GenBank/DDBJ databases">
        <title>Full genome of DAOMC 229536 Phialocephala scopiformis, a fungal endophyte of spruce producing the potent anti-insectan compound rugulosin.</title>
        <authorList>
            <consortium name="DOE Joint Genome Institute"/>
            <person name="Walker A.K."/>
            <person name="Frasz S.L."/>
            <person name="Seifert K.A."/>
            <person name="Miller J.D."/>
            <person name="Mondo S.J."/>
            <person name="Labutti K."/>
            <person name="Lipzen A."/>
            <person name="Dockter R."/>
            <person name="Kennedy M."/>
            <person name="Grigoriev I.V."/>
            <person name="Spatafora J.W."/>
        </authorList>
    </citation>
    <scope>NUCLEOTIDE SEQUENCE [LARGE SCALE GENOMIC DNA]</scope>
    <source>
        <strain evidence="1 2">CBS 120377</strain>
    </source>
</reference>
<sequence>MANPRPSLTLRSAMPHDVPVITAICLTTMPTTDLWSYRYNLASQYPHDYHFFTSKRFALRTDPATREGFLVLVIETLEDDVPVVIGYVVWQGPDENWAKDLPGLGQRSDYPPASLIQDGLQERYGLKLQSSSLNDTTRRDADPARLQLWREATARVKKEIFDTEYGVRQLDLIQRAVLPKYQKQGVGTFMLYWGMRIATEHSWALTSIVPPKACKWYEARGFKLLATERLQVEGQEQSVEFLVMGAKPV</sequence>
<gene>
    <name evidence="1" type="ORF">LY89DRAFT_251185</name>
</gene>
<proteinExistence type="predicted"/>
<organism evidence="1 2">
    <name type="scientific">Mollisia scopiformis</name>
    <name type="common">Conifer needle endophyte fungus</name>
    <name type="synonym">Phialocephala scopiformis</name>
    <dbReference type="NCBI Taxonomy" id="149040"/>
    <lineage>
        <taxon>Eukaryota</taxon>
        <taxon>Fungi</taxon>
        <taxon>Dikarya</taxon>
        <taxon>Ascomycota</taxon>
        <taxon>Pezizomycotina</taxon>
        <taxon>Leotiomycetes</taxon>
        <taxon>Helotiales</taxon>
        <taxon>Mollisiaceae</taxon>
        <taxon>Mollisia</taxon>
    </lineage>
</organism>
<dbReference type="InParanoid" id="A0A194WS76"/>
<keyword evidence="2" id="KW-1185">Reference proteome</keyword>
<dbReference type="Proteomes" id="UP000070700">
    <property type="component" value="Unassembled WGS sequence"/>
</dbReference>
<dbReference type="KEGG" id="psco:LY89DRAFT_251185"/>
<dbReference type="OrthoDB" id="4738875at2759"/>
<dbReference type="GeneID" id="28815922"/>
<evidence type="ECO:0000313" key="2">
    <source>
        <dbReference type="Proteomes" id="UP000070700"/>
    </source>
</evidence>
<evidence type="ECO:0000313" key="1">
    <source>
        <dbReference type="EMBL" id="KUJ10818.1"/>
    </source>
</evidence>
<dbReference type="Gene3D" id="3.40.630.30">
    <property type="match status" value="1"/>
</dbReference>
<protein>
    <recommendedName>
        <fullName evidence="3">N-acetyltransferase domain-containing protein</fullName>
    </recommendedName>
</protein>